<organism evidence="2 3">
    <name type="scientific">Pollutimonas bauzanensis</name>
    <dbReference type="NCBI Taxonomy" id="658167"/>
    <lineage>
        <taxon>Bacteria</taxon>
        <taxon>Pseudomonadati</taxon>
        <taxon>Pseudomonadota</taxon>
        <taxon>Betaproteobacteria</taxon>
        <taxon>Burkholderiales</taxon>
        <taxon>Alcaligenaceae</taxon>
        <taxon>Pollutimonas</taxon>
    </lineage>
</organism>
<protein>
    <submittedName>
        <fullName evidence="2">Uncharacterized protein</fullName>
    </submittedName>
</protein>
<dbReference type="EMBL" id="FQXE01000002">
    <property type="protein sequence ID" value="SHH15170.1"/>
    <property type="molecule type" value="Genomic_DNA"/>
</dbReference>
<dbReference type="Proteomes" id="UP000184226">
    <property type="component" value="Unassembled WGS sequence"/>
</dbReference>
<keyword evidence="3" id="KW-1185">Reference proteome</keyword>
<reference evidence="2 3" key="1">
    <citation type="submission" date="2016-11" db="EMBL/GenBank/DDBJ databases">
        <authorList>
            <person name="Jaros S."/>
            <person name="Januszkiewicz K."/>
            <person name="Wedrychowicz H."/>
        </authorList>
    </citation>
    <scope>NUCLEOTIDE SEQUENCE [LARGE SCALE GENOMIC DNA]</scope>
    <source>
        <strain evidence="2 3">CGMCC 1.10190</strain>
    </source>
</reference>
<feature type="region of interest" description="Disordered" evidence="1">
    <location>
        <begin position="1"/>
        <end position="25"/>
    </location>
</feature>
<gene>
    <name evidence="2" type="ORF">SAMN04488135_102321</name>
</gene>
<evidence type="ECO:0000313" key="2">
    <source>
        <dbReference type="EMBL" id="SHH15170.1"/>
    </source>
</evidence>
<evidence type="ECO:0000256" key="1">
    <source>
        <dbReference type="SAM" id="MobiDB-lite"/>
    </source>
</evidence>
<name>A0A1M5QN47_9BURK</name>
<accession>A0A1M5QN47</accession>
<evidence type="ECO:0000313" key="3">
    <source>
        <dbReference type="Proteomes" id="UP000184226"/>
    </source>
</evidence>
<sequence length="53" mass="5243">MERGPGADLDAATAEKDRRPGAAGALGGQVICSTLAPPPSAFLGSVSSSMPSW</sequence>
<dbReference type="AlphaFoldDB" id="A0A1M5QN47"/>
<proteinExistence type="predicted"/>